<geneLocation type="plasmid" evidence="1">
    <name>III</name>
</geneLocation>
<dbReference type="Proteomes" id="UP000255505">
    <property type="component" value="Plasmid III"/>
</dbReference>
<accession>A0A375IWY4</accession>
<reference evidence="1 2" key="1">
    <citation type="submission" date="2018-01" db="EMBL/GenBank/DDBJ databases">
        <authorList>
            <person name="Gaut B.S."/>
            <person name="Morton B.R."/>
            <person name="Clegg M.T."/>
            <person name="Duvall M.R."/>
        </authorList>
    </citation>
    <scope>NUCLEOTIDE SEQUENCE [LARGE SCALE GENOMIC DNA]</scope>
    <source>
        <strain evidence="1">Cupriavidus taiwanensis LMG 19425</strain>
        <plasmid evidence="2">Plasmid iii</plasmid>
    </source>
</reference>
<sequence>MKTAMCQRLDVLHTLGRPFHDLFQARRNDVNTVARRCIGELARRTRHQRIYSLVASVNKLNGPPSPACDGSFLIPIIPSIASANCCLGP</sequence>
<protein>
    <submittedName>
        <fullName evidence="1">Uncharacterized protein</fullName>
    </submittedName>
</protein>
<name>A0A375IWY4_9BURK</name>
<dbReference type="AlphaFoldDB" id="A0A375IWY4"/>
<dbReference type="EMBL" id="LT991978">
    <property type="protein sequence ID" value="SPK77665.1"/>
    <property type="molecule type" value="Genomic_DNA"/>
</dbReference>
<proteinExistence type="predicted"/>
<evidence type="ECO:0000313" key="2">
    <source>
        <dbReference type="Proteomes" id="UP000255505"/>
    </source>
</evidence>
<organism evidence="1 2">
    <name type="scientific">Cupriavidus taiwanensis</name>
    <dbReference type="NCBI Taxonomy" id="164546"/>
    <lineage>
        <taxon>Bacteria</taxon>
        <taxon>Pseudomonadati</taxon>
        <taxon>Pseudomonadota</taxon>
        <taxon>Betaproteobacteria</taxon>
        <taxon>Burkholderiales</taxon>
        <taxon>Burkholderiaceae</taxon>
        <taxon>Cupriavidus</taxon>
    </lineage>
</organism>
<gene>
    <name evidence="1" type="ORF">CT19425_P70005</name>
</gene>
<evidence type="ECO:0000313" key="1">
    <source>
        <dbReference type="EMBL" id="SPK77665.1"/>
    </source>
</evidence>
<keyword evidence="1" id="KW-0614">Plasmid</keyword>